<accession>A0A8J3HNM7</accession>
<dbReference type="Proteomes" id="UP000637906">
    <property type="component" value="Unassembled WGS sequence"/>
</dbReference>
<evidence type="ECO:0000256" key="1">
    <source>
        <dbReference type="SAM" id="Phobius"/>
    </source>
</evidence>
<feature type="transmembrane region" description="Helical" evidence="1">
    <location>
        <begin position="29"/>
        <end position="54"/>
    </location>
</feature>
<evidence type="ECO:0000313" key="3">
    <source>
        <dbReference type="Proteomes" id="UP000637906"/>
    </source>
</evidence>
<name>A0A8J3HNM7_9RICK</name>
<keyword evidence="3" id="KW-1185">Reference proteome</keyword>
<gene>
    <name evidence="2" type="ORF">sL5_01920</name>
</gene>
<protein>
    <submittedName>
        <fullName evidence="2">Uncharacterized protein</fullName>
    </submittedName>
</protein>
<feature type="transmembrane region" description="Helical" evidence="1">
    <location>
        <begin position="66"/>
        <end position="90"/>
    </location>
</feature>
<dbReference type="EMBL" id="BNGU01000004">
    <property type="protein sequence ID" value="GHM59199.1"/>
    <property type="molecule type" value="Genomic_DNA"/>
</dbReference>
<keyword evidence="1" id="KW-1133">Transmembrane helix</keyword>
<keyword evidence="1" id="KW-0812">Transmembrane</keyword>
<evidence type="ECO:0000313" key="2">
    <source>
        <dbReference type="EMBL" id="GHM59199.1"/>
    </source>
</evidence>
<dbReference type="AlphaFoldDB" id="A0A8J3HNM7"/>
<organism evidence="2 3">
    <name type="scientific">Candidatus Mesenet longicola</name>
    <dbReference type="NCBI Taxonomy" id="1892558"/>
    <lineage>
        <taxon>Bacteria</taxon>
        <taxon>Pseudomonadati</taxon>
        <taxon>Pseudomonadota</taxon>
        <taxon>Alphaproteobacteria</taxon>
        <taxon>Rickettsiales</taxon>
        <taxon>Anaplasmataceae</taxon>
        <taxon>Candidatus Mesenet</taxon>
    </lineage>
</organism>
<reference evidence="2 3" key="1">
    <citation type="journal article" date="2021" name="Microb. Ecol.">
        <title>Candidatus Mesenet longicola: Novel Endosymbionts of Brontispa longissima that Induce Cytoplasmic Incompatibility.</title>
        <authorList>
            <person name="Takano S."/>
            <person name="Gotoh Y."/>
            <person name="Hayashi T."/>
        </authorList>
    </citation>
    <scope>NUCLEOTIDE SEQUENCE [LARGE SCALE GENOMIC DNA]</scope>
    <source>
        <strain evidence="2">L5</strain>
    </source>
</reference>
<keyword evidence="1" id="KW-0472">Membrane</keyword>
<proteinExistence type="predicted"/>
<comment type="caution">
    <text evidence="2">The sequence shown here is derived from an EMBL/GenBank/DDBJ whole genome shotgun (WGS) entry which is preliminary data.</text>
</comment>
<sequence length="178" mass="18337">MTNSRSSESCVVDSYLGPSSTCTGRIARIFATIAACSFTCALSSAVAAGGIYFFDFVPEGECSAKALSSFSVVASIIATVSSISAISIGYRLCGNYDVYSSSVSSISSPPLIPSIAVAPSSRGVSSSSLSPCNISSNISSQRSSTNFDVSSSHAVVSILSKSKPINCLEFLEFLETSL</sequence>